<dbReference type="Gene3D" id="3.40.250.10">
    <property type="entry name" value="Rhodanese-like domain"/>
    <property type="match status" value="1"/>
</dbReference>
<name>A0ABQ1WHA4_9BACT</name>
<comment type="caution">
    <text evidence="2">The sequence shown here is derived from an EMBL/GenBank/DDBJ whole genome shotgun (WGS) entry which is preliminary data.</text>
</comment>
<reference evidence="3" key="1">
    <citation type="journal article" date="2019" name="Int. J. Syst. Evol. Microbiol.">
        <title>The Global Catalogue of Microorganisms (GCM) 10K type strain sequencing project: providing services to taxonomists for standard genome sequencing and annotation.</title>
        <authorList>
            <consortium name="The Broad Institute Genomics Platform"/>
            <consortium name="The Broad Institute Genome Sequencing Center for Infectious Disease"/>
            <person name="Wu L."/>
            <person name="Ma J."/>
        </authorList>
    </citation>
    <scope>NUCLEOTIDE SEQUENCE [LARGE SCALE GENOMIC DNA]</scope>
    <source>
        <strain evidence="3">CGMCC 1.12990</strain>
    </source>
</reference>
<dbReference type="PANTHER" id="PTHR43031">
    <property type="entry name" value="FAD-DEPENDENT OXIDOREDUCTASE"/>
    <property type="match status" value="1"/>
</dbReference>
<evidence type="ECO:0000313" key="2">
    <source>
        <dbReference type="EMBL" id="GGG30614.1"/>
    </source>
</evidence>
<protein>
    <recommendedName>
        <fullName evidence="1">Rhodanese domain-containing protein</fullName>
    </recommendedName>
</protein>
<organism evidence="2 3">
    <name type="scientific">Hymenobacter glacieicola</name>
    <dbReference type="NCBI Taxonomy" id="1562124"/>
    <lineage>
        <taxon>Bacteria</taxon>
        <taxon>Pseudomonadati</taxon>
        <taxon>Bacteroidota</taxon>
        <taxon>Cytophagia</taxon>
        <taxon>Cytophagales</taxon>
        <taxon>Hymenobacteraceae</taxon>
        <taxon>Hymenobacter</taxon>
    </lineage>
</organism>
<dbReference type="Pfam" id="PF00581">
    <property type="entry name" value="Rhodanese"/>
    <property type="match status" value="1"/>
</dbReference>
<evidence type="ECO:0000259" key="1">
    <source>
        <dbReference type="PROSITE" id="PS50206"/>
    </source>
</evidence>
<dbReference type="PANTHER" id="PTHR43031:SF17">
    <property type="entry name" value="SULFURTRANSFERASE YTWF-RELATED"/>
    <property type="match status" value="1"/>
</dbReference>
<dbReference type="Proteomes" id="UP000601361">
    <property type="component" value="Unassembled WGS sequence"/>
</dbReference>
<dbReference type="PROSITE" id="PS50206">
    <property type="entry name" value="RHODANESE_3"/>
    <property type="match status" value="1"/>
</dbReference>
<proteinExistence type="predicted"/>
<evidence type="ECO:0000313" key="3">
    <source>
        <dbReference type="Proteomes" id="UP000601361"/>
    </source>
</evidence>
<dbReference type="SMART" id="SM00450">
    <property type="entry name" value="RHOD"/>
    <property type="match status" value="1"/>
</dbReference>
<dbReference type="EMBL" id="BMGS01000001">
    <property type="protein sequence ID" value="GGG30614.1"/>
    <property type="molecule type" value="Genomic_DNA"/>
</dbReference>
<dbReference type="InterPro" id="IPR050229">
    <property type="entry name" value="GlpE_sulfurtransferase"/>
</dbReference>
<accession>A0ABQ1WHA4</accession>
<sequence length="121" mass="13765">MWTTKHFLSLLSLVMLPEITPEDLQARLQGGEDVQLIDVRQPEEFTYCRIEGSLLIPLGELASRAEEIDPDRPTVLICHHGVRSMQALAYLQHRHELTNLLNLRGGIHAWSLRVDPTVAVY</sequence>
<dbReference type="InterPro" id="IPR001763">
    <property type="entry name" value="Rhodanese-like_dom"/>
</dbReference>
<keyword evidence="3" id="KW-1185">Reference proteome</keyword>
<gene>
    <name evidence="2" type="ORF">GCM10011378_04040</name>
</gene>
<dbReference type="SUPFAM" id="SSF52821">
    <property type="entry name" value="Rhodanese/Cell cycle control phosphatase"/>
    <property type="match status" value="1"/>
</dbReference>
<dbReference type="InterPro" id="IPR036873">
    <property type="entry name" value="Rhodanese-like_dom_sf"/>
</dbReference>
<feature type="domain" description="Rhodanese" evidence="1">
    <location>
        <begin position="30"/>
        <end position="119"/>
    </location>
</feature>